<feature type="chain" id="PRO_5014535990" description="Polysaccharide lyase family protein" evidence="1">
    <location>
        <begin position="24"/>
        <end position="528"/>
    </location>
</feature>
<sequence length="528" mass="58261">MLKNPIVGLAVGALMVFATHAIATADPLPKGFERHKFNGSVRPEVKDGVTRFEIFDRQCSNVDYGDGRGENDCRNGNVRSTIRYTRDMRVGESVEYKFDFRLDPTFAYKGWHNNSANGFYPDGWDSHLRLASWEGPAIHNFIYMLKADTRNGVNFLARQCQKPQDFGKWATFSLKIRWANDESGWVTASCDNKVIYAAEGEATNQAPHCWESNECEPQSNRDPKSFNFILGPVMMGWGGDWKSYDHHTSQFDVVQPDGIGIDVRNVGVTRGVGNYSAEQAVLLKTLQQQLAHLGCKPGNLEGKPDRTTRQAALSCRKFESGSLPQALNLTTLQAFADAYAKPETASLPSGNAAAGTETLSSKPRTYIKLGEMLAMKTGKDTKVNSNFFGKIKGAKKGQNELDFIILGQFDYTDNSFSQLSFVLQDNLSKAEVNAAAKCGYGTIRFPDGTDHVEIRMNHSGNTFSSPPRTDCLIQALGKRPASQVPYLTTGFADLAKSMVSDGGWKKLRHEGLKIFVKRVADGEITVGG</sequence>
<keyword evidence="1" id="KW-0732">Signal</keyword>
<name>A0A1B8R536_RHILT</name>
<reference evidence="2" key="2">
    <citation type="journal article" date="2016" name="Front. Microbiol.">
        <title>The Regulatory Protein RosR Affects Rhizobium leguminosarum bv. trifolii Protein Profiles, Cell Surface Properties, and Symbiosis with Clover.</title>
        <authorList>
            <person name="Rachwal K."/>
            <person name="Boguszewska A."/>
            <person name="Kopcinska J."/>
            <person name="Karas M."/>
            <person name="Tchorzewski M."/>
            <person name="Janczarek M."/>
        </authorList>
    </citation>
    <scope>NUCLEOTIDE SEQUENCE</scope>
    <source>
        <strain evidence="2">Rt24.2</strain>
    </source>
</reference>
<dbReference type="GeneID" id="61422672"/>
<proteinExistence type="predicted"/>
<evidence type="ECO:0000256" key="1">
    <source>
        <dbReference type="SAM" id="SignalP"/>
    </source>
</evidence>
<feature type="signal peptide" evidence="1">
    <location>
        <begin position="1"/>
        <end position="23"/>
    </location>
</feature>
<dbReference type="EMBL" id="KX491191">
    <property type="protein sequence ID" value="AOO93555.1"/>
    <property type="molecule type" value="Genomic_DNA"/>
</dbReference>
<dbReference type="AlphaFoldDB" id="A0A1B8R536"/>
<organism evidence="2">
    <name type="scientific">Rhizobium leguminosarum bv. trifolii</name>
    <dbReference type="NCBI Taxonomy" id="386"/>
    <lineage>
        <taxon>Bacteria</taxon>
        <taxon>Pseudomonadati</taxon>
        <taxon>Pseudomonadota</taxon>
        <taxon>Alphaproteobacteria</taxon>
        <taxon>Hyphomicrobiales</taxon>
        <taxon>Rhizobiaceae</taxon>
        <taxon>Rhizobium/Agrobacterium group</taxon>
        <taxon>Rhizobium</taxon>
    </lineage>
</organism>
<reference evidence="2" key="1">
    <citation type="journal article" date="2015" name="BMC Genomics">
        <title>Transcriptome profiling of a Rhizobium leguminosarum bv. trifolii rosR mutant reveals the role of the transcriptional regulator RosR in motility, synthesis of cell-surface components, and other cellular processes.</title>
        <authorList>
            <person name="Rachwal K."/>
            <person name="Matczynska E."/>
            <person name="Janczarek M."/>
        </authorList>
    </citation>
    <scope>NUCLEOTIDE SEQUENCE</scope>
    <source>
        <strain evidence="2">Rt24.2</strain>
    </source>
</reference>
<evidence type="ECO:0000313" key="2">
    <source>
        <dbReference type="EMBL" id="AOO93555.1"/>
    </source>
</evidence>
<dbReference type="RefSeq" id="WP_028734486.1">
    <property type="nucleotide sequence ID" value="NZ_MAMO01000166.1"/>
</dbReference>
<protein>
    <recommendedName>
        <fullName evidence="3">Polysaccharide lyase family protein</fullName>
    </recommendedName>
</protein>
<evidence type="ECO:0008006" key="3">
    <source>
        <dbReference type="Google" id="ProtNLM"/>
    </source>
</evidence>
<dbReference type="Gene3D" id="2.60.120.200">
    <property type="match status" value="1"/>
</dbReference>
<accession>A0A1B8R536</accession>